<proteinExistence type="predicted"/>
<protein>
    <recommendedName>
        <fullName evidence="4">Anti-sigma factor</fullName>
    </recommendedName>
</protein>
<dbReference type="EMBL" id="CP023777">
    <property type="protein sequence ID" value="ATL49455.1"/>
    <property type="molecule type" value="Genomic_DNA"/>
</dbReference>
<name>A0A291QZV0_9BACT</name>
<keyword evidence="3" id="KW-1185">Reference proteome</keyword>
<evidence type="ECO:0008006" key="4">
    <source>
        <dbReference type="Google" id="ProtNLM"/>
    </source>
</evidence>
<feature type="transmembrane region" description="Helical" evidence="1">
    <location>
        <begin position="52"/>
        <end position="71"/>
    </location>
</feature>
<sequence length="186" mass="21531">MRQGDSLKDFIRQHREEFENEGPSPKVWEALALEVPTGRKQGKLVTLLGKHWLKVAASVILLVNVAFWLHYIDVKKTVANQNVIGMIPGLQEAQFYYSSQIQERLDIIHSFPAEQLGLDSTALKELELRNDTYLHLKEELEKNPGNERIRAAMIRYYQLKLELLDHILDEQQKFDSTKNLPHASEI</sequence>
<dbReference type="OrthoDB" id="1120747at2"/>
<keyword evidence="1" id="KW-1133">Transmembrane helix</keyword>
<keyword evidence="1" id="KW-0812">Transmembrane</keyword>
<evidence type="ECO:0000256" key="1">
    <source>
        <dbReference type="SAM" id="Phobius"/>
    </source>
</evidence>
<dbReference type="Proteomes" id="UP000220133">
    <property type="component" value="Chromosome"/>
</dbReference>
<dbReference type="KEGG" id="cbae:COR50_21005"/>
<dbReference type="RefSeq" id="WP_098195822.1">
    <property type="nucleotide sequence ID" value="NZ_CP023777.1"/>
</dbReference>
<organism evidence="2 3">
    <name type="scientific">Chitinophaga caeni</name>
    <dbReference type="NCBI Taxonomy" id="2029983"/>
    <lineage>
        <taxon>Bacteria</taxon>
        <taxon>Pseudomonadati</taxon>
        <taxon>Bacteroidota</taxon>
        <taxon>Chitinophagia</taxon>
        <taxon>Chitinophagales</taxon>
        <taxon>Chitinophagaceae</taxon>
        <taxon>Chitinophaga</taxon>
    </lineage>
</organism>
<reference evidence="2 3" key="1">
    <citation type="submission" date="2017-10" db="EMBL/GenBank/DDBJ databases">
        <title>Paenichitinophaga pekingensis gen. nov., sp. nov., isolated from activated sludge.</title>
        <authorList>
            <person name="Jin D."/>
            <person name="Kong X."/>
            <person name="Deng Y."/>
            <person name="Bai Z."/>
        </authorList>
    </citation>
    <scope>NUCLEOTIDE SEQUENCE [LARGE SCALE GENOMIC DNA]</scope>
    <source>
        <strain evidence="2 3">13</strain>
    </source>
</reference>
<keyword evidence="1" id="KW-0472">Membrane</keyword>
<gene>
    <name evidence="2" type="ORF">COR50_21005</name>
</gene>
<accession>A0A291QZV0</accession>
<dbReference type="AlphaFoldDB" id="A0A291QZV0"/>
<evidence type="ECO:0000313" key="2">
    <source>
        <dbReference type="EMBL" id="ATL49455.1"/>
    </source>
</evidence>
<evidence type="ECO:0000313" key="3">
    <source>
        <dbReference type="Proteomes" id="UP000220133"/>
    </source>
</evidence>